<accession>A0ABY4EH82</accession>
<organism evidence="1 2">
    <name type="scientific">Halobacillus salinarum</name>
    <dbReference type="NCBI Taxonomy" id="2932257"/>
    <lineage>
        <taxon>Bacteria</taxon>
        <taxon>Bacillati</taxon>
        <taxon>Bacillota</taxon>
        <taxon>Bacilli</taxon>
        <taxon>Bacillales</taxon>
        <taxon>Bacillaceae</taxon>
        <taxon>Halobacillus</taxon>
    </lineage>
</organism>
<evidence type="ECO:0000313" key="1">
    <source>
        <dbReference type="EMBL" id="UOQ43821.1"/>
    </source>
</evidence>
<name>A0ABY4EH82_9BACI</name>
<sequence length="233" mass="26607">MDKPIISLLGCPHLALSPEIVNLQQEDIHSVIKSLKAFRPTKIAVEKPFLVDEELNKNYAAFLHNNGPLSYDESEQLGFRLAAHFNHSKLYPVDEPVEMSVPSLDTVFSWLKNEQQELLEVILQLQSELKDGENNETLLHTLQSINKPAYSHKLQRMYLKLAQAGDRHHPLGVQWLSQWYKRDLAITANLTRIAENQDRILVLLGSDHLHIVSQLLSDSGDFHMVSPLSYLQM</sequence>
<dbReference type="InterPro" id="IPR043749">
    <property type="entry name" value="DUF5694"/>
</dbReference>
<dbReference type="RefSeq" id="WP_244709292.1">
    <property type="nucleotide sequence ID" value="NZ_CP095073.1"/>
</dbReference>
<evidence type="ECO:0000313" key="2">
    <source>
        <dbReference type="Proteomes" id="UP000831787"/>
    </source>
</evidence>
<protein>
    <submittedName>
        <fullName evidence="1">DUF5694 domain-containing protein</fullName>
    </submittedName>
</protein>
<keyword evidence="2" id="KW-1185">Reference proteome</keyword>
<proteinExistence type="predicted"/>
<reference evidence="1 2" key="1">
    <citation type="submission" date="2022-04" db="EMBL/GenBank/DDBJ databases">
        <title>Halobacillus sp. isolated from saltern.</title>
        <authorList>
            <person name="Won M."/>
            <person name="Lee C.-M."/>
            <person name="Woen H.-Y."/>
            <person name="Kwon S.-W."/>
        </authorList>
    </citation>
    <scope>NUCLEOTIDE SEQUENCE [LARGE SCALE GENOMIC DNA]</scope>
    <source>
        <strain evidence="1 2">SSBR10-3</strain>
    </source>
</reference>
<gene>
    <name evidence="1" type="ORF">MUN89_18365</name>
</gene>
<dbReference type="EMBL" id="CP095073">
    <property type="protein sequence ID" value="UOQ43821.1"/>
    <property type="molecule type" value="Genomic_DNA"/>
</dbReference>
<dbReference type="Proteomes" id="UP000831787">
    <property type="component" value="Chromosome"/>
</dbReference>
<dbReference type="Pfam" id="PF18950">
    <property type="entry name" value="DUF5694"/>
    <property type="match status" value="1"/>
</dbReference>